<dbReference type="PANTHER" id="PTHR11895:SF176">
    <property type="entry name" value="AMIDASE AMID-RELATED"/>
    <property type="match status" value="1"/>
</dbReference>
<protein>
    <submittedName>
        <fullName evidence="2">Aspartyl-tRNA(Asn)/glutamyl-tRNA(Gln) amidotransferase subunit A</fullName>
    </submittedName>
</protein>
<proteinExistence type="predicted"/>
<dbReference type="Pfam" id="PF01425">
    <property type="entry name" value="Amidase"/>
    <property type="match status" value="1"/>
</dbReference>
<dbReference type="RefSeq" id="WP_092958460.1">
    <property type="nucleotide sequence ID" value="NZ_FOSQ01000002.1"/>
</dbReference>
<sequence>MLELSLAEIAAAIRARQVSSLEVTLAAIEQAEAAQPLTNAFVEIFADRALDQARALDAELRAGHIRGPLHGVPLAHKDCFERAGAVMGVGSRLLAESAPGTRDATALAKLEAAGAVDLGRLNMNEFVAGPTGQNPHLGDCRNAWDADRVSGGSSSGSGSAVASGAVYGALGSDTGGSIRLPAAMQGLFGLKPTYGRVSRAGCFPRAHSLDCVGPMTRTAEDAALMLGALAGADPRDPTSLDAPVPDYAARIATAAAGSRIVTLADPGAMEPDIAARIEDLLRVATELHGPIARRAFQEFGACDALGDVLSKVEASTLHGHWMATRGGDYSTAVHSRTEPGLHIPAQRYLEALALRGRMLDQFLATVMADADALVCPAIPIAVPTRAEADMEAAGRVFPVVAALTSWTRPFSYLGLPVLTVPIGLDRNGMPVAAQLVGRPFGEARLLALGAGLSAALGWSFTPGLPARIHGDAA</sequence>
<dbReference type="PANTHER" id="PTHR11895">
    <property type="entry name" value="TRANSAMIDASE"/>
    <property type="match status" value="1"/>
</dbReference>
<reference evidence="2 3" key="1">
    <citation type="submission" date="2016-10" db="EMBL/GenBank/DDBJ databases">
        <authorList>
            <person name="de Groot N.N."/>
        </authorList>
    </citation>
    <scope>NUCLEOTIDE SEQUENCE [LARGE SCALE GENOMIC DNA]</scope>
    <source>
        <strain evidence="2 3">DSM 19981</strain>
    </source>
</reference>
<keyword evidence="3" id="KW-1185">Reference proteome</keyword>
<dbReference type="PROSITE" id="PS00571">
    <property type="entry name" value="AMIDASES"/>
    <property type="match status" value="1"/>
</dbReference>
<dbReference type="InterPro" id="IPR023631">
    <property type="entry name" value="Amidase_dom"/>
</dbReference>
<evidence type="ECO:0000313" key="3">
    <source>
        <dbReference type="Proteomes" id="UP000199473"/>
    </source>
</evidence>
<evidence type="ECO:0000313" key="2">
    <source>
        <dbReference type="EMBL" id="SFK41921.1"/>
    </source>
</evidence>
<dbReference type="EMBL" id="FOSQ01000002">
    <property type="protein sequence ID" value="SFK41921.1"/>
    <property type="molecule type" value="Genomic_DNA"/>
</dbReference>
<dbReference type="Gene3D" id="3.90.1300.10">
    <property type="entry name" value="Amidase signature (AS) domain"/>
    <property type="match status" value="1"/>
</dbReference>
<name>A0A1I3ZDW4_9PROT</name>
<feature type="domain" description="Amidase" evidence="1">
    <location>
        <begin position="22"/>
        <end position="446"/>
    </location>
</feature>
<dbReference type="SUPFAM" id="SSF75304">
    <property type="entry name" value="Amidase signature (AS) enzymes"/>
    <property type="match status" value="1"/>
</dbReference>
<dbReference type="InterPro" id="IPR000120">
    <property type="entry name" value="Amidase"/>
</dbReference>
<dbReference type="OrthoDB" id="9811471at2"/>
<evidence type="ECO:0000259" key="1">
    <source>
        <dbReference type="Pfam" id="PF01425"/>
    </source>
</evidence>
<dbReference type="InterPro" id="IPR036928">
    <property type="entry name" value="AS_sf"/>
</dbReference>
<accession>A0A1I3ZDW4</accession>
<dbReference type="STRING" id="1123062.SAMN02745775_102403"/>
<organism evidence="2 3">
    <name type="scientific">Falsiroseomonas stagni DSM 19981</name>
    <dbReference type="NCBI Taxonomy" id="1123062"/>
    <lineage>
        <taxon>Bacteria</taxon>
        <taxon>Pseudomonadati</taxon>
        <taxon>Pseudomonadota</taxon>
        <taxon>Alphaproteobacteria</taxon>
        <taxon>Acetobacterales</taxon>
        <taxon>Roseomonadaceae</taxon>
        <taxon>Falsiroseomonas</taxon>
    </lineage>
</organism>
<dbReference type="Proteomes" id="UP000199473">
    <property type="component" value="Unassembled WGS sequence"/>
</dbReference>
<keyword evidence="2" id="KW-0808">Transferase</keyword>
<dbReference type="AlphaFoldDB" id="A0A1I3ZDW4"/>
<gene>
    <name evidence="2" type="ORF">SAMN02745775_102403</name>
</gene>
<dbReference type="InterPro" id="IPR020556">
    <property type="entry name" value="Amidase_CS"/>
</dbReference>
<dbReference type="GO" id="GO:0016740">
    <property type="term" value="F:transferase activity"/>
    <property type="evidence" value="ECO:0007669"/>
    <property type="project" value="UniProtKB-KW"/>
</dbReference>